<evidence type="ECO:0000313" key="2">
    <source>
        <dbReference type="EMBL" id="KAJ7068957.1"/>
    </source>
</evidence>
<feature type="compositionally biased region" description="Acidic residues" evidence="1">
    <location>
        <begin position="940"/>
        <end position="965"/>
    </location>
</feature>
<feature type="compositionally biased region" description="Basic and acidic residues" evidence="1">
    <location>
        <begin position="535"/>
        <end position="569"/>
    </location>
</feature>
<feature type="compositionally biased region" description="Basic and acidic residues" evidence="1">
    <location>
        <begin position="594"/>
        <end position="604"/>
    </location>
</feature>
<evidence type="ECO:0000256" key="1">
    <source>
        <dbReference type="SAM" id="MobiDB-lite"/>
    </source>
</evidence>
<dbReference type="AlphaFoldDB" id="A0AAD6TLA0"/>
<feature type="region of interest" description="Disordered" evidence="1">
    <location>
        <begin position="710"/>
        <end position="758"/>
    </location>
</feature>
<accession>A0AAD6TLA0</accession>
<organism evidence="2 3">
    <name type="scientific">Mycena belliarum</name>
    <dbReference type="NCBI Taxonomy" id="1033014"/>
    <lineage>
        <taxon>Eukaryota</taxon>
        <taxon>Fungi</taxon>
        <taxon>Dikarya</taxon>
        <taxon>Basidiomycota</taxon>
        <taxon>Agaricomycotina</taxon>
        <taxon>Agaricomycetes</taxon>
        <taxon>Agaricomycetidae</taxon>
        <taxon>Agaricales</taxon>
        <taxon>Marasmiineae</taxon>
        <taxon>Mycenaceae</taxon>
        <taxon>Mycena</taxon>
    </lineage>
</organism>
<feature type="region of interest" description="Disordered" evidence="1">
    <location>
        <begin position="530"/>
        <end position="605"/>
    </location>
</feature>
<feature type="compositionally biased region" description="Low complexity" evidence="1">
    <location>
        <begin position="382"/>
        <end position="396"/>
    </location>
</feature>
<gene>
    <name evidence="2" type="ORF">B0H15DRAFT_958000</name>
</gene>
<reference evidence="2" key="1">
    <citation type="submission" date="2023-03" db="EMBL/GenBank/DDBJ databases">
        <title>Massive genome expansion in bonnet fungi (Mycena s.s.) driven by repeated elements and novel gene families across ecological guilds.</title>
        <authorList>
            <consortium name="Lawrence Berkeley National Laboratory"/>
            <person name="Harder C.B."/>
            <person name="Miyauchi S."/>
            <person name="Viragh M."/>
            <person name="Kuo A."/>
            <person name="Thoen E."/>
            <person name="Andreopoulos B."/>
            <person name="Lu D."/>
            <person name="Skrede I."/>
            <person name="Drula E."/>
            <person name="Henrissat B."/>
            <person name="Morin E."/>
            <person name="Kohler A."/>
            <person name="Barry K."/>
            <person name="LaButti K."/>
            <person name="Morin E."/>
            <person name="Salamov A."/>
            <person name="Lipzen A."/>
            <person name="Mereny Z."/>
            <person name="Hegedus B."/>
            <person name="Baldrian P."/>
            <person name="Stursova M."/>
            <person name="Weitz H."/>
            <person name="Taylor A."/>
            <person name="Grigoriev I.V."/>
            <person name="Nagy L.G."/>
            <person name="Martin F."/>
            <person name="Kauserud H."/>
        </authorList>
    </citation>
    <scope>NUCLEOTIDE SEQUENCE</scope>
    <source>
        <strain evidence="2">CBHHK173m</strain>
    </source>
</reference>
<protein>
    <submittedName>
        <fullName evidence="2">Uncharacterized protein</fullName>
    </submittedName>
</protein>
<feature type="compositionally biased region" description="Low complexity" evidence="1">
    <location>
        <begin position="723"/>
        <end position="742"/>
    </location>
</feature>
<dbReference type="Proteomes" id="UP001222325">
    <property type="component" value="Unassembled WGS sequence"/>
</dbReference>
<feature type="region of interest" description="Disordered" evidence="1">
    <location>
        <begin position="819"/>
        <end position="965"/>
    </location>
</feature>
<feature type="compositionally biased region" description="Pro residues" evidence="1">
    <location>
        <begin position="824"/>
        <end position="834"/>
    </location>
</feature>
<name>A0AAD6TLA0_9AGAR</name>
<keyword evidence="3" id="KW-1185">Reference proteome</keyword>
<dbReference type="EMBL" id="JARJCN010000142">
    <property type="protein sequence ID" value="KAJ7068957.1"/>
    <property type="molecule type" value="Genomic_DNA"/>
</dbReference>
<proteinExistence type="predicted"/>
<feature type="compositionally biased region" description="Acidic residues" evidence="1">
    <location>
        <begin position="570"/>
        <end position="587"/>
    </location>
</feature>
<feature type="compositionally biased region" description="Low complexity" evidence="1">
    <location>
        <begin position="872"/>
        <end position="882"/>
    </location>
</feature>
<evidence type="ECO:0000313" key="3">
    <source>
        <dbReference type="Proteomes" id="UP001222325"/>
    </source>
</evidence>
<sequence>MACLAGYYDPPSIFSAMSFDLRQLPLVSSRIVLLGTRKLELWAANSLQFPFFPGAVRLNYRPVAPATLIAERRYDGHYGKFDCTQAPQYFRADAMHWPFIRRASAVNSGDAAYAAFAPLTLFWSAESKRNPSPRGFLLPTFIAQLGDLGRSLEARMSRFRRRVDVREWDRRPSAAMGSATGRLLSIRTWDDAVDHGVALQRVLREMEAWVCWAEEVERQKALSLDALRSMDMMFAQEEYLGVWINGADERTTLSYMAAGVPCFIIHEYAPGVVSRDELRDVRVFKDSVTGTELEEELSDANPYQHLARLQSLRDAPLSGDDGRGRARLATAADEARSSSLYMESLQRPELLHPRRLGYSRPNLPSSRAPSMAAPEANPGDVRAGSSSSTRALSTAAPGSPPRFSGTAPAARKADQDRYAPRPIERVTVAADREDWLVPPSIPPSWAGQWTKWELSEWAGVTAWVGRGKKVEIEADAVWYDRELGRRLYIDDFVPPRGSIDPQRWGAPVPRFPFYFDNGGSGVAHRASTWMYPKQDSPKHEVGRKQPRPDARRLPLKEDYKPDPVKREDSGSEDGDSGDSDSDDEDGPDSGRGAAMDKGKGKAPDVDVMEVDSEEDRASNVVALRGVDPQVTALMFRAFVADALYAVRASPLAIVHGQGRLWLRFESISEARRAFGALGQMNAEVLGTFEPDGAFDDAFTYSRDRWTITTMGPEEPLEEMDVDPAPSATAERPEAAPASSAPRPVERPGAAPFTPSLPVADRAMSPAMTRAPVPAAPLQAVERSSAAPAPPLTRVVERSIAAPAPLSPRAPVERSVAAPALATPRGPPRALPPPQEAALRVPPTAPRSMRATTNAFRRLSLAERLEAPPPSGPTASSSRSAPRAPRPPRHRPRLEQRLSDGYLPLAQRLSDPPYPKYKKAMRANQDAEETTEAPESASDAILEESDDLEPGEVEEDDDMDTEAGPS</sequence>
<feature type="region of interest" description="Disordered" evidence="1">
    <location>
        <begin position="314"/>
        <end position="418"/>
    </location>
</feature>
<comment type="caution">
    <text evidence="2">The sequence shown here is derived from an EMBL/GenBank/DDBJ whole genome shotgun (WGS) entry which is preliminary data.</text>
</comment>